<keyword evidence="3" id="KW-1185">Reference proteome</keyword>
<evidence type="ECO:0000313" key="2">
    <source>
        <dbReference type="EMBL" id="MFB9211028.1"/>
    </source>
</evidence>
<evidence type="ECO:0000313" key="3">
    <source>
        <dbReference type="Proteomes" id="UP001589654"/>
    </source>
</evidence>
<organism evidence="2 3">
    <name type="scientific">Echinicola jeungdonensis</name>
    <dbReference type="NCBI Taxonomy" id="709343"/>
    <lineage>
        <taxon>Bacteria</taxon>
        <taxon>Pseudomonadati</taxon>
        <taxon>Bacteroidota</taxon>
        <taxon>Cytophagia</taxon>
        <taxon>Cytophagales</taxon>
        <taxon>Cyclobacteriaceae</taxon>
        <taxon>Echinicola</taxon>
    </lineage>
</organism>
<gene>
    <name evidence="2" type="ORF">ACFFUR_04360</name>
</gene>
<reference evidence="2 3" key="1">
    <citation type="submission" date="2024-09" db="EMBL/GenBank/DDBJ databases">
        <authorList>
            <person name="Sun Q."/>
            <person name="Mori K."/>
        </authorList>
    </citation>
    <scope>NUCLEOTIDE SEQUENCE [LARGE SCALE GENOMIC DNA]</scope>
    <source>
        <strain evidence="2 3">CECT 7682</strain>
    </source>
</reference>
<dbReference type="Gene3D" id="2.160.20.10">
    <property type="entry name" value="Single-stranded right-handed beta-helix, Pectin lyase-like"/>
    <property type="match status" value="1"/>
</dbReference>
<comment type="caution">
    <text evidence="2">The sequence shown here is derived from an EMBL/GenBank/DDBJ whole genome shotgun (WGS) entry which is preliminary data.</text>
</comment>
<dbReference type="Proteomes" id="UP001589654">
    <property type="component" value="Unassembled WGS sequence"/>
</dbReference>
<protein>
    <submittedName>
        <fullName evidence="2">Uncharacterized protein</fullName>
    </submittedName>
</protein>
<sequence>MKSLLVFFLLTIANLQLLAQVPDYSPLDTQDPVYFKGKYFIYQNDTTYLGPQAFYIDGQLSDQEAARWPFVFNSVHQAAQHLTDGTEEKPMVLYIAPYVYWIDDPDDSEIRVPKEGAVPYGLEIKCEWLKFYGLNKKPENVILACNRGQTIGAKGNFTLFRFDGLGTSSENITFGNYCNVDLKYPLKPALNRRRRANAIVQAQLIHCNGDKILARNTHFISRLNLCPFVGGKRVFFDQCHFESTDDALCGTAVYKNSTLEFYSSKPFYHTTGTGAVFLNCDITSFTDGEQYFTKVNGQVAVIDTRFHSESMSYIGWRDEPPASMKNYQYNVTLNGKPISIGKKDPESTVDLDGKPLLHAYRFMHQDTVVYNTYNLLKGNDDWDPEGIKKLVLEAEKKQVGALEDIPVQLNIHPSKSSLETKKDTARLETEFLRFGNFNTHDYPVEWQLSQEGQAYVKLLPGADGETLKVIPINTSNKPQSVTLTATTSLGLEGASELELFPAKLSPPNFKKKPEIKMTGKGTLRVDYSFENLNYADQSLVSWYRCKDQNGSNAIKVAVSRMDKPYKIYHLSPGDVGYFIMAKVFPKHLRSDPGNPQEVVLTRPIQNKDVKSGERRLVTDFNNQSVENQTRVIPGFWTFDHLGAHLKFDRNNPGNAWFYGEGTGGAKGKIGLLQTGRAASMSYTPVGEKFEDMKAKILVSPHKTAGQGFSVAPLYMDILIKYDARTKSGFGLRLTRTTKFANSVDCYFVKYDQSEIIPISEPVSTSCFRAPCQINLEVSGNKIKAHMECLEEYDKSKYPDQVLDEVQISAPIEPDSKGGFGIEYQGGSTTMINKVELNWGLE</sequence>
<feature type="signal peptide" evidence="1">
    <location>
        <begin position="1"/>
        <end position="19"/>
    </location>
</feature>
<dbReference type="EMBL" id="JBHMEW010000038">
    <property type="protein sequence ID" value="MFB9211028.1"/>
    <property type="molecule type" value="Genomic_DNA"/>
</dbReference>
<dbReference type="InterPro" id="IPR012334">
    <property type="entry name" value="Pectin_lyas_fold"/>
</dbReference>
<proteinExistence type="predicted"/>
<dbReference type="RefSeq" id="WP_290248589.1">
    <property type="nucleotide sequence ID" value="NZ_JAUFQT010000001.1"/>
</dbReference>
<keyword evidence="1" id="KW-0732">Signal</keyword>
<feature type="chain" id="PRO_5045454879" evidence="1">
    <location>
        <begin position="20"/>
        <end position="841"/>
    </location>
</feature>
<accession>A0ABV5J2K8</accession>
<evidence type="ECO:0000256" key="1">
    <source>
        <dbReference type="SAM" id="SignalP"/>
    </source>
</evidence>
<name>A0ABV5J2K8_9BACT</name>